<organism evidence="2">
    <name type="scientific">Bacteroides faecis</name>
    <dbReference type="NCBI Taxonomy" id="674529"/>
    <lineage>
        <taxon>Bacteria</taxon>
        <taxon>Pseudomonadati</taxon>
        <taxon>Bacteroidota</taxon>
        <taxon>Bacteroidia</taxon>
        <taxon>Bacteroidales</taxon>
        <taxon>Bacteroidaceae</taxon>
        <taxon>Bacteroides</taxon>
    </lineage>
</organism>
<evidence type="ECO:0000256" key="1">
    <source>
        <dbReference type="SAM" id="SignalP"/>
    </source>
</evidence>
<dbReference type="CDD" id="cd13120">
    <property type="entry name" value="BF2867_like_N"/>
    <property type="match status" value="1"/>
</dbReference>
<dbReference type="PANTHER" id="PTHR45661">
    <property type="entry name" value="SURFACE ANTIGEN"/>
    <property type="match status" value="1"/>
</dbReference>
<dbReference type="CDD" id="cd13121">
    <property type="entry name" value="BF2867_like_C"/>
    <property type="match status" value="1"/>
</dbReference>
<feature type="signal peptide" evidence="1">
    <location>
        <begin position="1"/>
        <end position="18"/>
    </location>
</feature>
<dbReference type="SUPFAM" id="SSF52058">
    <property type="entry name" value="L domain-like"/>
    <property type="match status" value="1"/>
</dbReference>
<dbReference type="Pfam" id="PF13149">
    <property type="entry name" value="Mfa_like_1"/>
    <property type="match status" value="1"/>
</dbReference>
<dbReference type="Pfam" id="PF13306">
    <property type="entry name" value="LRR_5"/>
    <property type="match status" value="3"/>
</dbReference>
<dbReference type="InterPro" id="IPR025049">
    <property type="entry name" value="Mfa-like_1"/>
</dbReference>
<dbReference type="InterPro" id="IPR026906">
    <property type="entry name" value="LRR_5"/>
</dbReference>
<dbReference type="InterPro" id="IPR053139">
    <property type="entry name" value="Surface_bspA-like"/>
</dbReference>
<sequence length="692" mass="71141">MKTRTLLAATLAATLALAGCSKNDEPDGPTRAAVNIRTSIGGTIDAGNFGSRAAISADGSGNFEAGDVLGLYATVGATAKLANSAYTVGSTALWWDELSMTDPVAFAAYYPKAEAITDPAATIFNAATATNPDLLLATPVTASKGEDVALAFRHAMHRLTVNLSTDIDGWDIATAQVSLAGMNASATVNITAGTVTPSEADATDGDYGTKTGAAATFVVAPQKVTTNADWIQITMDGEQYVYKVPANITLPGGTTAPLTALESGKTLTLNLALTRDGVTLTTGDIAAWDTQGTIDGEINIGGGDTPIDGNIDMTDMTADQVKAAIDAAIAAGITEFKLTGSIANLGIKEDYTQSTGNPFYNTGVTKVDLSGVTGWQTVTYSNFPDVTSSVAGLPAYTFYGCAALTEVVLPAEVKAIGLGAFLSCTSLSTINLKDVTHIGKQAFGFCEALTVVDLSAVINLYMEAFQETGLTAFSLPEALAISGGLTANNFSSHTGSFGDCESLVSVNAPKLTSTGYKSFSGCSALTTLTLSALTEINGEAFYSCKKLTTENEGFGFAKEVTTVGEKAFGYCTGLTNPELPEATLINSYAFTGCTAMESLKLPKATRFGAYIANRCKSLTRIEATASGALTLSDGGSLDNGAVFGNQGTTGDLFDAANCTLVLNADKNTGGTGSPTVNGTTWANATWKSITNP</sequence>
<dbReference type="Gene3D" id="3.80.10.10">
    <property type="entry name" value="Ribonuclease Inhibitor"/>
    <property type="match status" value="2"/>
</dbReference>
<protein>
    <recommendedName>
        <fullName evidence="3">Leucine-rich repeat protein</fullName>
    </recommendedName>
</protein>
<proteinExistence type="predicted"/>
<name>A0A6N2X6J1_9BACE</name>
<keyword evidence="1" id="KW-0732">Signal</keyword>
<dbReference type="Gene3D" id="2.60.40.2630">
    <property type="match status" value="1"/>
</dbReference>
<dbReference type="EMBL" id="CACRSZ010000085">
    <property type="protein sequence ID" value="VYT49672.1"/>
    <property type="molecule type" value="Genomic_DNA"/>
</dbReference>
<dbReference type="PANTHER" id="PTHR45661:SF3">
    <property type="entry name" value="IG-LIKE DOMAIN-CONTAINING PROTEIN"/>
    <property type="match status" value="1"/>
</dbReference>
<dbReference type="InterPro" id="IPR042278">
    <property type="entry name" value="Mfa-like_1_N"/>
</dbReference>
<evidence type="ECO:0008006" key="3">
    <source>
        <dbReference type="Google" id="ProtNLM"/>
    </source>
</evidence>
<evidence type="ECO:0000313" key="2">
    <source>
        <dbReference type="EMBL" id="VYT49672.1"/>
    </source>
</evidence>
<dbReference type="AlphaFoldDB" id="A0A6N2X6J1"/>
<dbReference type="PROSITE" id="PS51257">
    <property type="entry name" value="PROKAR_LIPOPROTEIN"/>
    <property type="match status" value="1"/>
</dbReference>
<feature type="chain" id="PRO_5026727963" description="Leucine-rich repeat protein" evidence="1">
    <location>
        <begin position="19"/>
        <end position="692"/>
    </location>
</feature>
<dbReference type="Gene3D" id="2.60.40.2620">
    <property type="entry name" value="Fimbrillin-like"/>
    <property type="match status" value="1"/>
</dbReference>
<dbReference type="InterPro" id="IPR032675">
    <property type="entry name" value="LRR_dom_sf"/>
</dbReference>
<reference evidence="2" key="1">
    <citation type="submission" date="2019-11" db="EMBL/GenBank/DDBJ databases">
        <authorList>
            <person name="Feng L."/>
        </authorList>
    </citation>
    <scope>NUCLEOTIDE SEQUENCE</scope>
    <source>
        <strain evidence="2">BfaecisLFYP10</strain>
    </source>
</reference>
<dbReference type="RefSeq" id="WP_156730475.1">
    <property type="nucleotide sequence ID" value="NZ_CACRSZ010000085.1"/>
</dbReference>
<accession>A0A6N2X6J1</accession>
<gene>
    <name evidence="2" type="ORF">BFLFYP10_03911</name>
</gene>